<dbReference type="eggNOG" id="ENOG50300GG">
    <property type="taxonomic scope" value="Bacteria"/>
</dbReference>
<evidence type="ECO:0000313" key="2">
    <source>
        <dbReference type="EMBL" id="EWC42298.1"/>
    </source>
</evidence>
<dbReference type="HOGENOM" id="CLU_126490_0_0_6"/>
<feature type="chain" id="PRO_5001606491" description="DUF3617 domain-containing protein" evidence="1">
    <location>
        <begin position="23"/>
        <end position="175"/>
    </location>
</feature>
<evidence type="ECO:0000256" key="1">
    <source>
        <dbReference type="SAM" id="SignalP"/>
    </source>
</evidence>
<keyword evidence="1" id="KW-0732">Signal</keyword>
<gene>
    <name evidence="2" type="ORF">B597_004765</name>
</gene>
<dbReference type="Pfam" id="PF12276">
    <property type="entry name" value="DUF3617"/>
    <property type="match status" value="1"/>
</dbReference>
<dbReference type="OrthoDB" id="7003228at2"/>
<accession>A0A061JUH2</accession>
<protein>
    <recommendedName>
        <fullName evidence="4">DUF3617 domain-containing protein</fullName>
    </recommendedName>
</protein>
<feature type="signal peptide" evidence="1">
    <location>
        <begin position="1"/>
        <end position="22"/>
    </location>
</feature>
<proteinExistence type="predicted"/>
<comment type="caution">
    <text evidence="2">The sequence shown here is derived from an EMBL/GenBank/DDBJ whole genome shotgun (WGS) entry which is preliminary data.</text>
</comment>
<evidence type="ECO:0000313" key="3">
    <source>
        <dbReference type="Proteomes" id="UP000026923"/>
    </source>
</evidence>
<evidence type="ECO:0008006" key="4">
    <source>
        <dbReference type="Google" id="ProtNLM"/>
    </source>
</evidence>
<dbReference type="Proteomes" id="UP000026923">
    <property type="component" value="Unassembled WGS sequence"/>
</dbReference>
<sequence length="175" mass="19486">MTRLPTFAALAILSLPLLPAHAQQILPGLWEFSSSDVQVDGQQMPGMDQMLEQMRNLPAEQRRQMEEMLAAQGVQLGSKGVQVCLSKAQVESGELPFQDDPACTQSITERSDQLWKFSFECPGARGQGEARFISPREFTSTVESQYRQGAETGTTRMQTHARWIADDCGQLRPAR</sequence>
<reference evidence="2 3" key="1">
    <citation type="journal article" date="2013" name="Genome Announc.">
        <title>Draft Genome of the Nitrogen-Fixing Bacterium Pseudomonas stutzeri Strain KOS6 Isolated from Industrial Hydrocarbon Sludge.</title>
        <authorList>
            <person name="Grigoryeva T.V."/>
            <person name="Laikov A.V."/>
            <person name="Naumova R.P."/>
            <person name="Manolov A.I."/>
            <person name="Larin A.K."/>
            <person name="Karpova I.Y."/>
            <person name="Semashko T.A."/>
            <person name="Alexeev D.G."/>
            <person name="Kostryukova E.S."/>
            <person name="Muller R."/>
            <person name="Govorun V.M."/>
        </authorList>
    </citation>
    <scope>NUCLEOTIDE SEQUENCE [LARGE SCALE GENOMIC DNA]</scope>
    <source>
        <strain evidence="2 3">KOS6</strain>
    </source>
</reference>
<name>A0A061JUH2_STUST</name>
<dbReference type="InterPro" id="IPR022061">
    <property type="entry name" value="DUF3617"/>
</dbReference>
<organism evidence="2 3">
    <name type="scientific">Stutzerimonas stutzeri KOS6</name>
    <dbReference type="NCBI Taxonomy" id="1218352"/>
    <lineage>
        <taxon>Bacteria</taxon>
        <taxon>Pseudomonadati</taxon>
        <taxon>Pseudomonadota</taxon>
        <taxon>Gammaproteobacteria</taxon>
        <taxon>Pseudomonadales</taxon>
        <taxon>Pseudomonadaceae</taxon>
        <taxon>Stutzerimonas</taxon>
    </lineage>
</organism>
<dbReference type="RefSeq" id="WP_003291804.1">
    <property type="nucleotide sequence ID" value="NZ_KK020676.1"/>
</dbReference>
<dbReference type="EMBL" id="AMCZ02000004">
    <property type="protein sequence ID" value="EWC42298.1"/>
    <property type="molecule type" value="Genomic_DNA"/>
</dbReference>
<dbReference type="AlphaFoldDB" id="A0A061JUH2"/>